<gene>
    <name evidence="3" type="ORF">D3M95_07155</name>
</gene>
<comment type="similarity">
    <text evidence="1">Belongs to the PemK/MazF family.</text>
</comment>
<dbReference type="EMBL" id="QXJK01000006">
    <property type="protein sequence ID" value="RIX34648.1"/>
    <property type="molecule type" value="Genomic_DNA"/>
</dbReference>
<protein>
    <submittedName>
        <fullName evidence="3">Type II toxin-antitoxin system PemK/MazF family toxin</fullName>
    </submittedName>
</protein>
<dbReference type="InterPro" id="IPR011067">
    <property type="entry name" value="Plasmid_toxin/cell-grow_inhib"/>
</dbReference>
<dbReference type="Pfam" id="PF02452">
    <property type="entry name" value="PemK_toxin"/>
    <property type="match status" value="1"/>
</dbReference>
<dbReference type="AlphaFoldDB" id="A0A418Q6T7"/>
<evidence type="ECO:0000256" key="1">
    <source>
        <dbReference type="ARBA" id="ARBA00007521"/>
    </source>
</evidence>
<organism evidence="3 4">
    <name type="scientific">Corynebacterium falsenii</name>
    <dbReference type="NCBI Taxonomy" id="108486"/>
    <lineage>
        <taxon>Bacteria</taxon>
        <taxon>Bacillati</taxon>
        <taxon>Actinomycetota</taxon>
        <taxon>Actinomycetes</taxon>
        <taxon>Mycobacteriales</taxon>
        <taxon>Corynebacteriaceae</taxon>
        <taxon>Corynebacterium</taxon>
    </lineage>
</organism>
<name>A0A418Q6T7_9CORY</name>
<dbReference type="OrthoDB" id="5184628at2"/>
<proteinExistence type="inferred from homology"/>
<dbReference type="InterPro" id="IPR003477">
    <property type="entry name" value="PemK-like"/>
</dbReference>
<evidence type="ECO:0000256" key="2">
    <source>
        <dbReference type="ARBA" id="ARBA00022649"/>
    </source>
</evidence>
<keyword evidence="4" id="KW-1185">Reference proteome</keyword>
<dbReference type="Gene3D" id="2.30.30.110">
    <property type="match status" value="1"/>
</dbReference>
<dbReference type="STRING" id="1451189.CFAL_03380"/>
<reference evidence="3 4" key="1">
    <citation type="submission" date="2018-09" db="EMBL/GenBank/DDBJ databases">
        <title>Optimization and identification of Corynebacterium falsenii FN1-14 from fish paste.</title>
        <authorList>
            <person name="Daroonpunt R."/>
            <person name="Tanasupawat S."/>
        </authorList>
    </citation>
    <scope>NUCLEOTIDE SEQUENCE [LARGE SCALE GENOMIC DNA]</scope>
    <source>
        <strain evidence="3 4">FN1-14</strain>
    </source>
</reference>
<keyword evidence="2" id="KW-1277">Toxin-antitoxin system</keyword>
<dbReference type="GO" id="GO:0003677">
    <property type="term" value="F:DNA binding"/>
    <property type="evidence" value="ECO:0007669"/>
    <property type="project" value="InterPro"/>
</dbReference>
<dbReference type="Proteomes" id="UP000285278">
    <property type="component" value="Unassembled WGS sequence"/>
</dbReference>
<evidence type="ECO:0000313" key="4">
    <source>
        <dbReference type="Proteomes" id="UP000285278"/>
    </source>
</evidence>
<evidence type="ECO:0000313" key="3">
    <source>
        <dbReference type="EMBL" id="RIX34648.1"/>
    </source>
</evidence>
<dbReference type="SUPFAM" id="SSF50118">
    <property type="entry name" value="Cell growth inhibitor/plasmid maintenance toxic component"/>
    <property type="match status" value="1"/>
</dbReference>
<comment type="caution">
    <text evidence="3">The sequence shown here is derived from an EMBL/GenBank/DDBJ whole genome shotgun (WGS) entry which is preliminary data.</text>
</comment>
<sequence length="187" mass="21747">MRHMGSGKENFLQRFIARHFQRRDNLERGLRGLNSHMGLANRRDTVHEHEHEHEVADETIKTPSQELARPIFYAPDMDGQADPGEVVWADIHTHHGETLDKRAVLIIGRKDHTLLAMLISSNDEHANQKNWLEVGSGPWDPAGRESWIRVDKILQIPESLIQRRGAAMPERRYERIANYLRSTYGWY</sequence>
<accession>A0A418Q6T7</accession>